<dbReference type="InterPro" id="IPR004146">
    <property type="entry name" value="DC1"/>
</dbReference>
<gene>
    <name evidence="3" type="ORF">DCAR_0934164</name>
</gene>
<protein>
    <recommendedName>
        <fullName evidence="2">DC1 domain-containing protein</fullName>
    </recommendedName>
</protein>
<evidence type="ECO:0000313" key="3">
    <source>
        <dbReference type="EMBL" id="WOH14644.1"/>
    </source>
</evidence>
<dbReference type="Proteomes" id="UP000077755">
    <property type="component" value="Chromosome 9"/>
</dbReference>
<proteinExistence type="predicted"/>
<reference evidence="3" key="1">
    <citation type="journal article" date="2016" name="Nat. Genet.">
        <title>A high-quality carrot genome assembly provides new insights into carotenoid accumulation and asterid genome evolution.</title>
        <authorList>
            <person name="Iorizzo M."/>
            <person name="Ellison S."/>
            <person name="Senalik D."/>
            <person name="Zeng P."/>
            <person name="Satapoomin P."/>
            <person name="Huang J."/>
            <person name="Bowman M."/>
            <person name="Iovene M."/>
            <person name="Sanseverino W."/>
            <person name="Cavagnaro P."/>
            <person name="Yildiz M."/>
            <person name="Macko-Podgorni A."/>
            <person name="Moranska E."/>
            <person name="Grzebelus E."/>
            <person name="Grzebelus D."/>
            <person name="Ashrafi H."/>
            <person name="Zheng Z."/>
            <person name="Cheng S."/>
            <person name="Spooner D."/>
            <person name="Van Deynze A."/>
            <person name="Simon P."/>
        </authorList>
    </citation>
    <scope>NUCLEOTIDE SEQUENCE</scope>
    <source>
        <tissue evidence="3">Leaf</tissue>
    </source>
</reference>
<sequence>MMEHFSHEHSLVLSKYNKSPKDALCRACHDPISSNTSAYHCIHRSISAQNSPCTHFFLHKTCANLPMMIQHHLHAEHMLTLSQNAWLNCNVCDKSLSQWFVYECTRKCFFAVCLKCAFLDRELKHPSHKHTLTLLPLKGSHMCIACGMEGTKDFSYLCQTCFFWIHKSCASAPAELMRKDHHNDHPLVLAYSLPKEYQSFGVSCSLCPEKVYPFYWLYYCAGCRYFAHVQCALSATKYISNEDAEGSNLVNLPVTENQPYSFHHLIEQFAKKFTTYNEITKCHNGHSLTFFKKFRNKNFLDEGICDGCVQPLSPPHNTFYGCFNCKFFLHDVCATALPREFQHASYPENKLTKCYQTSKPFQFYLCNLCGIYCNGILYSDKSNPFWVDIVCASLPSKFKHDSHRHTLQLSASPFQNCKGCAFHIFRSSFGCEFCDYYIHINCALKPGKIKHRWDEHQLVLMYPPVKGHPHAFNCELCSEDINPNFWFYHCDPCDTSFHTFCADKGHYSNIKYGGTVKYDDLHEHGLELTGTRMNFECGDCGRDRIMHYKWEPCLKCVSCKFLVCMTCIQRRSYGTVQVL</sequence>
<feature type="domain" description="DC1" evidence="2">
    <location>
        <begin position="454"/>
        <end position="502"/>
    </location>
</feature>
<feature type="domain" description="DC1" evidence="2">
    <location>
        <begin position="126"/>
        <end position="170"/>
    </location>
</feature>
<keyword evidence="4" id="KW-1185">Reference proteome</keyword>
<evidence type="ECO:0000313" key="4">
    <source>
        <dbReference type="Proteomes" id="UP000077755"/>
    </source>
</evidence>
<dbReference type="InterPro" id="IPR053192">
    <property type="entry name" value="Vacuole_Formation_Reg"/>
</dbReference>
<feature type="domain" description="DC1" evidence="2">
    <location>
        <begin position="73"/>
        <end position="117"/>
    </location>
</feature>
<dbReference type="AlphaFoldDB" id="A0AAF1BCI3"/>
<dbReference type="InterPro" id="IPR046349">
    <property type="entry name" value="C1-like_sf"/>
</dbReference>
<name>A0AAF1BCI3_DAUCS</name>
<accession>A0AAF1BCI3</accession>
<dbReference type="PANTHER" id="PTHR32410">
    <property type="entry name" value="CYSTEINE/HISTIDINE-RICH C1 DOMAIN FAMILY PROTEIN"/>
    <property type="match status" value="1"/>
</dbReference>
<reference evidence="3" key="2">
    <citation type="submission" date="2022-03" db="EMBL/GenBank/DDBJ databases">
        <title>Draft title - Genomic analysis of global carrot germplasm unveils the trajectory of domestication and the origin of high carotenoid orange carrot.</title>
        <authorList>
            <person name="Iorizzo M."/>
            <person name="Ellison S."/>
            <person name="Senalik D."/>
            <person name="Macko-Podgorni A."/>
            <person name="Grzebelus D."/>
            <person name="Bostan H."/>
            <person name="Rolling W."/>
            <person name="Curaba J."/>
            <person name="Simon P."/>
        </authorList>
    </citation>
    <scope>NUCLEOTIDE SEQUENCE</scope>
    <source>
        <tissue evidence="3">Leaf</tissue>
    </source>
</reference>
<organism evidence="3 4">
    <name type="scientific">Daucus carota subsp. sativus</name>
    <name type="common">Carrot</name>
    <dbReference type="NCBI Taxonomy" id="79200"/>
    <lineage>
        <taxon>Eukaryota</taxon>
        <taxon>Viridiplantae</taxon>
        <taxon>Streptophyta</taxon>
        <taxon>Embryophyta</taxon>
        <taxon>Tracheophyta</taxon>
        <taxon>Spermatophyta</taxon>
        <taxon>Magnoliopsida</taxon>
        <taxon>eudicotyledons</taxon>
        <taxon>Gunneridae</taxon>
        <taxon>Pentapetalae</taxon>
        <taxon>asterids</taxon>
        <taxon>campanulids</taxon>
        <taxon>Apiales</taxon>
        <taxon>Apiaceae</taxon>
        <taxon>Apioideae</taxon>
        <taxon>Scandiceae</taxon>
        <taxon>Daucinae</taxon>
        <taxon>Daucus</taxon>
        <taxon>Daucus sect. Daucus</taxon>
    </lineage>
</organism>
<keyword evidence="1" id="KW-0677">Repeat</keyword>
<evidence type="ECO:0000256" key="1">
    <source>
        <dbReference type="ARBA" id="ARBA00022737"/>
    </source>
</evidence>
<dbReference type="SUPFAM" id="SSF57889">
    <property type="entry name" value="Cysteine-rich domain"/>
    <property type="match status" value="5"/>
</dbReference>
<dbReference type="EMBL" id="CP093351">
    <property type="protein sequence ID" value="WOH14644.1"/>
    <property type="molecule type" value="Genomic_DNA"/>
</dbReference>
<evidence type="ECO:0000259" key="2">
    <source>
        <dbReference type="Pfam" id="PF03107"/>
    </source>
</evidence>
<feature type="domain" description="DC1" evidence="2">
    <location>
        <begin position="182"/>
        <end position="232"/>
    </location>
</feature>
<feature type="domain" description="DC1" evidence="2">
    <location>
        <begin position="281"/>
        <end position="334"/>
    </location>
</feature>
<dbReference type="Pfam" id="PF03107">
    <property type="entry name" value="C1_2"/>
    <property type="match status" value="5"/>
</dbReference>
<dbReference type="PANTHER" id="PTHR32410:SF216">
    <property type="entry name" value="PHORBOL-ESTER_DAG-TYPE DOMAIN-CONTAINING PROTEIN"/>
    <property type="match status" value="1"/>
</dbReference>